<proteinExistence type="predicted"/>
<name>A0AA36I1C7_9DINO</name>
<dbReference type="AlphaFoldDB" id="A0AA36I1C7"/>
<evidence type="ECO:0000313" key="2">
    <source>
        <dbReference type="Proteomes" id="UP001178507"/>
    </source>
</evidence>
<evidence type="ECO:0000313" key="1">
    <source>
        <dbReference type="EMBL" id="CAJ1377913.1"/>
    </source>
</evidence>
<protein>
    <submittedName>
        <fullName evidence="1">Uncharacterized protein</fullName>
    </submittedName>
</protein>
<comment type="caution">
    <text evidence="1">The sequence shown here is derived from an EMBL/GenBank/DDBJ whole genome shotgun (WGS) entry which is preliminary data.</text>
</comment>
<dbReference type="EMBL" id="CAUJNA010000499">
    <property type="protein sequence ID" value="CAJ1377913.1"/>
    <property type="molecule type" value="Genomic_DNA"/>
</dbReference>
<accession>A0AA36I1C7</accession>
<sequence length="204" mass="23083">MHKAPRHFDTAKLKQLEADNLLHLAVCGLCQSEELKPAHAKQAPIVDLQKMQGRGGTALSGDRTARAIRKSAPESAWEPKAVAQVLDALRRSTFRHEALLASWCLIELDALDRAKDLKQELPDDEPEQGFPEARYAMRRVFELLEGLDQAEPFTPTQRCHVQQLIRAYRYRYELDFGLLPQKVKSFCKVQFDVSSSVVSAVAWT</sequence>
<organism evidence="1 2">
    <name type="scientific">Effrenium voratum</name>
    <dbReference type="NCBI Taxonomy" id="2562239"/>
    <lineage>
        <taxon>Eukaryota</taxon>
        <taxon>Sar</taxon>
        <taxon>Alveolata</taxon>
        <taxon>Dinophyceae</taxon>
        <taxon>Suessiales</taxon>
        <taxon>Symbiodiniaceae</taxon>
        <taxon>Effrenium</taxon>
    </lineage>
</organism>
<keyword evidence="2" id="KW-1185">Reference proteome</keyword>
<reference evidence="1" key="1">
    <citation type="submission" date="2023-08" db="EMBL/GenBank/DDBJ databases">
        <authorList>
            <person name="Chen Y."/>
            <person name="Shah S."/>
            <person name="Dougan E. K."/>
            <person name="Thang M."/>
            <person name="Chan C."/>
        </authorList>
    </citation>
    <scope>NUCLEOTIDE SEQUENCE</scope>
</reference>
<dbReference type="Proteomes" id="UP001178507">
    <property type="component" value="Unassembled WGS sequence"/>
</dbReference>
<gene>
    <name evidence="1" type="ORF">EVOR1521_LOCUS6596</name>
</gene>